<dbReference type="SUPFAM" id="SSF51735">
    <property type="entry name" value="NAD(P)-binding Rossmann-fold domains"/>
    <property type="match status" value="1"/>
</dbReference>
<dbReference type="Gene3D" id="3.40.50.720">
    <property type="entry name" value="NAD(P)-binding Rossmann-like Domain"/>
    <property type="match status" value="1"/>
</dbReference>
<dbReference type="EMBL" id="BAABUJ010000036">
    <property type="protein sequence ID" value="GAA5804594.1"/>
    <property type="molecule type" value="Genomic_DNA"/>
</dbReference>
<comment type="caution">
    <text evidence="2">The sequence shown here is derived from an EMBL/GenBank/DDBJ whole genome shotgun (WGS) entry which is preliminary data.</text>
</comment>
<dbReference type="Pfam" id="PF13460">
    <property type="entry name" value="NAD_binding_10"/>
    <property type="match status" value="1"/>
</dbReference>
<evidence type="ECO:0000259" key="1">
    <source>
        <dbReference type="Pfam" id="PF13460"/>
    </source>
</evidence>
<feature type="domain" description="NAD(P)-binding" evidence="1">
    <location>
        <begin position="52"/>
        <end position="154"/>
    </location>
</feature>
<gene>
    <name evidence="2" type="ORF">HPULCUR_010096</name>
</gene>
<dbReference type="PANTHER" id="PTHR43162">
    <property type="match status" value="1"/>
</dbReference>
<dbReference type="InterPro" id="IPR036291">
    <property type="entry name" value="NAD(P)-bd_dom_sf"/>
</dbReference>
<name>A0ABP9YCB6_9FUNG</name>
<organism evidence="2 3">
    <name type="scientific">Helicostylum pulchrum</name>
    <dbReference type="NCBI Taxonomy" id="562976"/>
    <lineage>
        <taxon>Eukaryota</taxon>
        <taxon>Fungi</taxon>
        <taxon>Fungi incertae sedis</taxon>
        <taxon>Mucoromycota</taxon>
        <taxon>Mucoromycotina</taxon>
        <taxon>Mucoromycetes</taxon>
        <taxon>Mucorales</taxon>
        <taxon>Mucorineae</taxon>
        <taxon>Mucoraceae</taxon>
        <taxon>Helicostylum</taxon>
    </lineage>
</organism>
<proteinExistence type="predicted"/>
<evidence type="ECO:0000313" key="3">
    <source>
        <dbReference type="Proteomes" id="UP001476247"/>
    </source>
</evidence>
<protein>
    <recommendedName>
        <fullName evidence="1">NAD(P)-binding domain-containing protein</fullName>
    </recommendedName>
</protein>
<dbReference type="InterPro" id="IPR016040">
    <property type="entry name" value="NAD(P)-bd_dom"/>
</dbReference>
<reference evidence="2 3" key="1">
    <citation type="submission" date="2024-04" db="EMBL/GenBank/DDBJ databases">
        <title>genome sequences of Mucor flavus KT1a and Helicostylum pulchrum KT1b strains isolation_sourced from the surface of a dry-aged beef.</title>
        <authorList>
            <person name="Toyotome T."/>
            <person name="Hosono M."/>
            <person name="Torimaru M."/>
            <person name="Fukuda K."/>
            <person name="Mikami N."/>
        </authorList>
    </citation>
    <scope>NUCLEOTIDE SEQUENCE [LARGE SCALE GENOMIC DNA]</scope>
    <source>
        <strain evidence="2 3">KT1b</strain>
    </source>
</reference>
<keyword evidence="3" id="KW-1185">Reference proteome</keyword>
<accession>A0ABP9YCB6</accession>
<evidence type="ECO:0000313" key="2">
    <source>
        <dbReference type="EMBL" id="GAA5804594.1"/>
    </source>
</evidence>
<dbReference type="InterPro" id="IPR051604">
    <property type="entry name" value="Ergot_Alk_Oxidoreductase"/>
</dbReference>
<dbReference type="PANTHER" id="PTHR43162:SF1">
    <property type="entry name" value="PRESTALK A DIFFERENTIATION PROTEIN A"/>
    <property type="match status" value="1"/>
</dbReference>
<dbReference type="Proteomes" id="UP001476247">
    <property type="component" value="Unassembled WGS sequence"/>
</dbReference>
<sequence>MLLIPFVDDYLGYCITSHLCQIKSLRAEIRVLYSAKSPWIQNFESKGIEAQAIVDYTHPHQLSQAMRNVDQLILTLGSHSERVLQCQQICKVALKSGVKSIVFLSHQGARSESHSLLYDYGLIENYLIQQQEEEQEEGGEKMSWTIVRLDWIQQYFHLWASQVDQTRVMSLPLSSDTEICPIDITDVCLAVEKLVLDGDQKLLSRLGEDHVGQVYTCTGPEALTSKDLMQMMSNATNYPSYKYLMARAMDTQFYLNNLGLDIWFDARIKNEKNQVYHDLLETNSYRTKVLVVPNDVQVQTFLDYFDRVLKTSSSIPVDHIRLFSQSPKTMQDFFYENAADFKPKV</sequence>